<feature type="domain" description="HTH cro/C1-type" evidence="1">
    <location>
        <begin position="32"/>
        <end position="74"/>
    </location>
</feature>
<evidence type="ECO:0000259" key="1">
    <source>
        <dbReference type="PROSITE" id="PS50943"/>
    </source>
</evidence>
<evidence type="ECO:0000313" key="2">
    <source>
        <dbReference type="EMBL" id="MCP2174767.1"/>
    </source>
</evidence>
<evidence type="ECO:0000313" key="3">
    <source>
        <dbReference type="Proteomes" id="UP001206895"/>
    </source>
</evidence>
<dbReference type="InterPro" id="IPR010982">
    <property type="entry name" value="Lambda_DNA-bd_dom_sf"/>
</dbReference>
<reference evidence="2 3" key="1">
    <citation type="submission" date="2022-06" db="EMBL/GenBank/DDBJ databases">
        <title>Genomic Encyclopedia of Archaeal and Bacterial Type Strains, Phase II (KMG-II): from individual species to whole genera.</title>
        <authorList>
            <person name="Goeker M."/>
        </authorList>
    </citation>
    <scope>NUCLEOTIDE SEQUENCE [LARGE SCALE GENOMIC DNA]</scope>
    <source>
        <strain evidence="2 3">DSM 44693</strain>
    </source>
</reference>
<dbReference type="InterPro" id="IPR001387">
    <property type="entry name" value="Cro/C1-type_HTH"/>
</dbReference>
<dbReference type="SUPFAM" id="SSF47413">
    <property type="entry name" value="lambda repressor-like DNA-binding domains"/>
    <property type="match status" value="1"/>
</dbReference>
<dbReference type="Proteomes" id="UP001206895">
    <property type="component" value="Unassembled WGS sequence"/>
</dbReference>
<organism evidence="2 3">
    <name type="scientific">Williamsia maris</name>
    <dbReference type="NCBI Taxonomy" id="72806"/>
    <lineage>
        <taxon>Bacteria</taxon>
        <taxon>Bacillati</taxon>
        <taxon>Actinomycetota</taxon>
        <taxon>Actinomycetes</taxon>
        <taxon>Mycobacteriales</taxon>
        <taxon>Nocardiaceae</taxon>
        <taxon>Williamsia</taxon>
    </lineage>
</organism>
<dbReference type="CDD" id="cd00093">
    <property type="entry name" value="HTH_XRE"/>
    <property type="match status" value="1"/>
</dbReference>
<dbReference type="Gene3D" id="1.10.260.40">
    <property type="entry name" value="lambda repressor-like DNA-binding domains"/>
    <property type="match status" value="1"/>
</dbReference>
<protein>
    <submittedName>
        <fullName evidence="2">Helix-turn-helix protein</fullName>
    </submittedName>
</protein>
<sequence>MNLKHGIPEPWATALTEAGFISPWDTPSMNRLSEATGIHVSTISRIIKGRNLKGPTYDVITKLAAALGKPPRELGKWIDAAWAELEPYNPPAVSALLTNEQRASVDMIIRAFATSNKAAQQNAARADEIAAKIAAMPPAPKTRSKKTT</sequence>
<accession>A0ABT1H9Y0</accession>
<dbReference type="RefSeq" id="WP_253659794.1">
    <property type="nucleotide sequence ID" value="NZ_BAAAJQ010000001.1"/>
</dbReference>
<dbReference type="EMBL" id="JAMTCJ010000001">
    <property type="protein sequence ID" value="MCP2174767.1"/>
    <property type="molecule type" value="Genomic_DNA"/>
</dbReference>
<dbReference type="PROSITE" id="PS50943">
    <property type="entry name" value="HTH_CROC1"/>
    <property type="match status" value="1"/>
</dbReference>
<name>A0ABT1H9Y0_9NOCA</name>
<dbReference type="Pfam" id="PF01381">
    <property type="entry name" value="HTH_3"/>
    <property type="match status" value="1"/>
</dbReference>
<gene>
    <name evidence="2" type="ORF">LX13_000574</name>
</gene>
<keyword evidence="3" id="KW-1185">Reference proteome</keyword>
<comment type="caution">
    <text evidence="2">The sequence shown here is derived from an EMBL/GenBank/DDBJ whole genome shotgun (WGS) entry which is preliminary data.</text>
</comment>
<proteinExistence type="predicted"/>